<dbReference type="GO" id="GO:0016829">
    <property type="term" value="F:lyase activity"/>
    <property type="evidence" value="ECO:0007669"/>
    <property type="project" value="UniProtKB-KW"/>
</dbReference>
<reference evidence="1 2" key="1">
    <citation type="submission" date="2019-05" db="EMBL/GenBank/DDBJ databases">
        <title>The Complete Genome Sequence of the n-alkane-degrading Desulfoglaeba alkanexedens ALDC reveals multiple alkylsuccinate synthase gene clusters.</title>
        <authorList>
            <person name="Callaghan A.V."/>
            <person name="Davidova I.A."/>
            <person name="Duncan K.E."/>
            <person name="Morris B."/>
            <person name="McInerney M.J."/>
        </authorList>
    </citation>
    <scope>NUCLEOTIDE SEQUENCE [LARGE SCALE GENOMIC DNA]</scope>
    <source>
        <strain evidence="1 2">ALDC</strain>
    </source>
</reference>
<reference evidence="1 2" key="2">
    <citation type="submission" date="2019-05" db="EMBL/GenBank/DDBJ databases">
        <authorList>
            <person name="Suflita J.M."/>
            <person name="Marks C.R."/>
        </authorList>
    </citation>
    <scope>NUCLEOTIDE SEQUENCE [LARGE SCALE GENOMIC DNA]</scope>
    <source>
        <strain evidence="1 2">ALDC</strain>
    </source>
</reference>
<dbReference type="OrthoDB" id="9814509at2"/>
<proteinExistence type="predicted"/>
<dbReference type="PIRSF" id="PIRSF020680">
    <property type="entry name" value="PhnH"/>
    <property type="match status" value="1"/>
</dbReference>
<dbReference type="InterPro" id="IPR038058">
    <property type="entry name" value="PhnH-like_sp"/>
</dbReference>
<keyword evidence="1" id="KW-0456">Lyase</keyword>
<dbReference type="NCBIfam" id="TIGR03292">
    <property type="entry name" value="PhnH_redo"/>
    <property type="match status" value="1"/>
</dbReference>
<dbReference type="KEGG" id="dax:FDQ92_02825"/>
<accession>A0A4P8L043</accession>
<dbReference type="SUPFAM" id="SSF159709">
    <property type="entry name" value="PhnH-like"/>
    <property type="match status" value="1"/>
</dbReference>
<sequence length="199" mass="22009">MERDESPRLRPAFPDPVLGTQRSFRVLLEAMAHPGRVVPYRSGLDVPPPLCDTSGAACLTLLDFETPLWTDLAPETEAVAWLRFHCGCPFVGAEGSARFALVTRPGEFDDPGRFDVGDDESPERSATLIVQTRRLESGRGVSLEGPGIQGRTRLEVSDLTEAFWLWRRKQREDFPLGVDLIFCTDGAVAALPRSTRVEV</sequence>
<dbReference type="GO" id="GO:0019634">
    <property type="term" value="P:organic phosphonate metabolic process"/>
    <property type="evidence" value="ECO:0007669"/>
    <property type="project" value="InterPro"/>
</dbReference>
<dbReference type="Pfam" id="PF05845">
    <property type="entry name" value="PhnH"/>
    <property type="match status" value="1"/>
</dbReference>
<gene>
    <name evidence="1" type="primary">phnH</name>
    <name evidence="1" type="ORF">FDQ92_02825</name>
</gene>
<name>A0A4P8L043_9BACT</name>
<dbReference type="AlphaFoldDB" id="A0A4P8L043"/>
<dbReference type="EMBL" id="CP040098">
    <property type="protein sequence ID" value="QCQ21216.1"/>
    <property type="molecule type" value="Genomic_DNA"/>
</dbReference>
<evidence type="ECO:0000313" key="2">
    <source>
        <dbReference type="Proteomes" id="UP000298602"/>
    </source>
</evidence>
<dbReference type="Proteomes" id="UP000298602">
    <property type="component" value="Chromosome"/>
</dbReference>
<organism evidence="1 2">
    <name type="scientific">Desulfoglaeba alkanexedens ALDC</name>
    <dbReference type="NCBI Taxonomy" id="980445"/>
    <lineage>
        <taxon>Bacteria</taxon>
        <taxon>Pseudomonadati</taxon>
        <taxon>Thermodesulfobacteriota</taxon>
        <taxon>Syntrophobacteria</taxon>
        <taxon>Syntrophobacterales</taxon>
        <taxon>Syntrophobacteraceae</taxon>
        <taxon>Desulfoglaeba</taxon>
    </lineage>
</organism>
<dbReference type="RefSeq" id="WP_137423185.1">
    <property type="nucleotide sequence ID" value="NZ_CP040098.1"/>
</dbReference>
<evidence type="ECO:0000313" key="1">
    <source>
        <dbReference type="EMBL" id="QCQ21216.1"/>
    </source>
</evidence>
<dbReference type="InterPro" id="IPR008772">
    <property type="entry name" value="Phosphonate_metab_PhnH"/>
</dbReference>
<protein>
    <submittedName>
        <fullName evidence="1">Phosphonate C-P lyase system protein PhnH</fullName>
    </submittedName>
</protein>
<keyword evidence="2" id="KW-1185">Reference proteome</keyword>
<dbReference type="Gene3D" id="3.40.50.11310">
    <property type="entry name" value="Bacterial phosphonate metabolism protein PhnH"/>
    <property type="match status" value="1"/>
</dbReference>